<sequence>MLASAISVIVVVFVALILCGLDYFGRYLPKGVIPWQN</sequence>
<keyword evidence="1" id="KW-0812">Transmembrane</keyword>
<organism evidence="2 3">
    <name type="scientific">Vibrio variabilis</name>
    <dbReference type="NCBI Taxonomy" id="990271"/>
    <lineage>
        <taxon>Bacteria</taxon>
        <taxon>Pseudomonadati</taxon>
        <taxon>Pseudomonadota</taxon>
        <taxon>Gammaproteobacteria</taxon>
        <taxon>Vibrionales</taxon>
        <taxon>Vibrionaceae</taxon>
        <taxon>Vibrio</taxon>
    </lineage>
</organism>
<keyword evidence="3" id="KW-1185">Reference proteome</keyword>
<name>A0ABQ0JHI2_9VIBR</name>
<dbReference type="Proteomes" id="UP000029223">
    <property type="component" value="Unassembled WGS sequence"/>
</dbReference>
<evidence type="ECO:0000313" key="3">
    <source>
        <dbReference type="Proteomes" id="UP000029223"/>
    </source>
</evidence>
<keyword evidence="1" id="KW-0472">Membrane</keyword>
<keyword evidence="1" id="KW-1133">Transmembrane helix</keyword>
<reference evidence="3" key="2">
    <citation type="submission" date="2014-09" db="EMBL/GenBank/DDBJ databases">
        <authorList>
            <consortium name="NBRP consortium"/>
            <person name="Sawabe T."/>
            <person name="Meirelles P."/>
            <person name="Nakanishi M."/>
            <person name="Sayaka M."/>
            <person name="Hattori M."/>
            <person name="Ohkuma M."/>
        </authorList>
    </citation>
    <scope>NUCLEOTIDE SEQUENCE [LARGE SCALE GENOMIC DNA]</scope>
    <source>
        <strain evidence="3">JCM 19239</strain>
    </source>
</reference>
<dbReference type="EMBL" id="BBMS01000039">
    <property type="protein sequence ID" value="GAL28214.1"/>
    <property type="molecule type" value="Genomic_DNA"/>
</dbReference>
<comment type="caution">
    <text evidence="2">The sequence shown here is derived from an EMBL/GenBank/DDBJ whole genome shotgun (WGS) entry which is preliminary data.</text>
</comment>
<protein>
    <submittedName>
        <fullName evidence="2">Uncharacterized protein</fullName>
    </submittedName>
</protein>
<evidence type="ECO:0000256" key="1">
    <source>
        <dbReference type="SAM" id="Phobius"/>
    </source>
</evidence>
<feature type="transmembrane region" description="Helical" evidence="1">
    <location>
        <begin position="6"/>
        <end position="24"/>
    </location>
</feature>
<proteinExistence type="predicted"/>
<reference evidence="3" key="1">
    <citation type="submission" date="2014-09" db="EMBL/GenBank/DDBJ databases">
        <title>Vibrio variabilis JCM 19239. (C206) whole genome shotgun sequence.</title>
        <authorList>
            <person name="Sawabe T."/>
            <person name="Meirelles P."/>
            <person name="Nakanishi M."/>
            <person name="Sayaka M."/>
            <person name="Hattori M."/>
            <person name="Ohkuma M."/>
        </authorList>
    </citation>
    <scope>NUCLEOTIDE SEQUENCE [LARGE SCALE GENOMIC DNA]</scope>
    <source>
        <strain evidence="3">JCM 19239</strain>
    </source>
</reference>
<accession>A0ABQ0JHI2</accession>
<gene>
    <name evidence="2" type="ORF">JCM19239_5474</name>
</gene>
<evidence type="ECO:0000313" key="2">
    <source>
        <dbReference type="EMBL" id="GAL28214.1"/>
    </source>
</evidence>